<keyword evidence="3 5" id="KW-0067">ATP-binding</keyword>
<accession>A0A553K6I2</accession>
<gene>
    <name evidence="5" type="ORF">FOJ82_00935</name>
</gene>
<evidence type="ECO:0000256" key="2">
    <source>
        <dbReference type="ARBA" id="ARBA00022741"/>
    </source>
</evidence>
<dbReference type="SUPFAM" id="SSF52540">
    <property type="entry name" value="P-loop containing nucleoside triphosphate hydrolases"/>
    <property type="match status" value="1"/>
</dbReference>
<comment type="caution">
    <text evidence="5">The sequence shown here is derived from an EMBL/GenBank/DDBJ whole genome shotgun (WGS) entry which is preliminary data.</text>
</comment>
<proteinExistence type="predicted"/>
<evidence type="ECO:0000313" key="6">
    <source>
        <dbReference type="Proteomes" id="UP000317638"/>
    </source>
</evidence>
<reference evidence="5 6" key="1">
    <citation type="submission" date="2019-07" db="EMBL/GenBank/DDBJ databases">
        <authorList>
            <person name="Zhou L.-Y."/>
        </authorList>
    </citation>
    <scope>NUCLEOTIDE SEQUENCE [LARGE SCALE GENOMIC DNA]</scope>
    <source>
        <strain evidence="5 6">YIM 101269</strain>
    </source>
</reference>
<dbReference type="InterPro" id="IPR003439">
    <property type="entry name" value="ABC_transporter-like_ATP-bd"/>
</dbReference>
<dbReference type="EMBL" id="VKKG01000001">
    <property type="protein sequence ID" value="TRY20271.1"/>
    <property type="molecule type" value="Genomic_DNA"/>
</dbReference>
<evidence type="ECO:0000256" key="1">
    <source>
        <dbReference type="ARBA" id="ARBA00022448"/>
    </source>
</evidence>
<evidence type="ECO:0000313" key="5">
    <source>
        <dbReference type="EMBL" id="TRY20271.1"/>
    </source>
</evidence>
<dbReference type="Proteomes" id="UP000317638">
    <property type="component" value="Unassembled WGS sequence"/>
</dbReference>
<sequence>MAADGVYVSLGGLPILRDVSLHVGRGEAVAVLGGNGSGKSTLVRAVVGLNQVQGGTVRLFGQPLQDFRQWSRVGYVPQHSSLNVSNATVQEIVASGRLPHRRPFRWFRRADRAAVADALQLVGLADRAKWPFRSLSGGQKQRTLIARALSTQPELLVMDEPFAGVDLHSQAGLANLLAGLRADGLGLVIVLHELGPMAEVLDRTITLCDGRLADHDAPTSTMDCDPELAEHSEIGLLDPVAGGE</sequence>
<feature type="domain" description="ABC transporter" evidence="4">
    <location>
        <begin position="1"/>
        <end position="234"/>
    </location>
</feature>
<organism evidence="5 6">
    <name type="scientific">Tessaracoccus rhinocerotis</name>
    <dbReference type="NCBI Taxonomy" id="1689449"/>
    <lineage>
        <taxon>Bacteria</taxon>
        <taxon>Bacillati</taxon>
        <taxon>Actinomycetota</taxon>
        <taxon>Actinomycetes</taxon>
        <taxon>Propionibacteriales</taxon>
        <taxon>Propionibacteriaceae</taxon>
        <taxon>Tessaracoccus</taxon>
    </lineage>
</organism>
<protein>
    <submittedName>
        <fullName evidence="5">ATP-binding cassette domain-containing protein</fullName>
    </submittedName>
</protein>
<dbReference type="InterPro" id="IPR050153">
    <property type="entry name" value="Metal_Ion_Import_ABC"/>
</dbReference>
<dbReference type="OrthoDB" id="5296765at2"/>
<keyword evidence="6" id="KW-1185">Reference proteome</keyword>
<dbReference type="PROSITE" id="PS50893">
    <property type="entry name" value="ABC_TRANSPORTER_2"/>
    <property type="match status" value="1"/>
</dbReference>
<keyword evidence="1" id="KW-0813">Transport</keyword>
<dbReference type="Pfam" id="PF00005">
    <property type="entry name" value="ABC_tran"/>
    <property type="match status" value="1"/>
</dbReference>
<name>A0A553K6I2_9ACTN</name>
<dbReference type="InterPro" id="IPR003593">
    <property type="entry name" value="AAA+_ATPase"/>
</dbReference>
<dbReference type="Gene3D" id="3.40.50.300">
    <property type="entry name" value="P-loop containing nucleotide triphosphate hydrolases"/>
    <property type="match status" value="1"/>
</dbReference>
<dbReference type="PANTHER" id="PTHR42734">
    <property type="entry name" value="METAL TRANSPORT SYSTEM ATP-BINDING PROTEIN TM_0124-RELATED"/>
    <property type="match status" value="1"/>
</dbReference>
<dbReference type="GO" id="GO:0016887">
    <property type="term" value="F:ATP hydrolysis activity"/>
    <property type="evidence" value="ECO:0007669"/>
    <property type="project" value="InterPro"/>
</dbReference>
<keyword evidence="2" id="KW-0547">Nucleotide-binding</keyword>
<evidence type="ECO:0000259" key="4">
    <source>
        <dbReference type="PROSITE" id="PS50893"/>
    </source>
</evidence>
<dbReference type="SMART" id="SM00382">
    <property type="entry name" value="AAA"/>
    <property type="match status" value="1"/>
</dbReference>
<dbReference type="AlphaFoldDB" id="A0A553K6I2"/>
<dbReference type="InterPro" id="IPR027417">
    <property type="entry name" value="P-loop_NTPase"/>
</dbReference>
<evidence type="ECO:0000256" key="3">
    <source>
        <dbReference type="ARBA" id="ARBA00022840"/>
    </source>
</evidence>
<dbReference type="GO" id="GO:0005524">
    <property type="term" value="F:ATP binding"/>
    <property type="evidence" value="ECO:0007669"/>
    <property type="project" value="UniProtKB-KW"/>
</dbReference>